<dbReference type="OrthoDB" id="9799036at2"/>
<gene>
    <name evidence="1" type="ORF">EV383_1471</name>
</gene>
<name>A0A4V2FQG3_PSEST</name>
<dbReference type="GO" id="GO:0047617">
    <property type="term" value="F:fatty acyl-CoA hydrolase activity"/>
    <property type="evidence" value="ECO:0007669"/>
    <property type="project" value="TreeGrafter"/>
</dbReference>
<dbReference type="SUPFAM" id="SSF54637">
    <property type="entry name" value="Thioesterase/thiol ester dehydrase-isomerase"/>
    <property type="match status" value="1"/>
</dbReference>
<proteinExistence type="predicted"/>
<reference evidence="1 2" key="1">
    <citation type="submission" date="2019-02" db="EMBL/GenBank/DDBJ databases">
        <title>Sequencing the genomes of 1000 actinobacteria strains.</title>
        <authorList>
            <person name="Klenk H.-P."/>
        </authorList>
    </citation>
    <scope>NUCLEOTIDE SEQUENCE [LARGE SCALE GENOMIC DNA]</scope>
    <source>
        <strain evidence="1 2">DSM 45779</strain>
    </source>
</reference>
<evidence type="ECO:0000313" key="2">
    <source>
        <dbReference type="Proteomes" id="UP000291591"/>
    </source>
</evidence>
<comment type="caution">
    <text evidence="1">The sequence shown here is derived from an EMBL/GenBank/DDBJ whole genome shotgun (WGS) entry which is preliminary data.</text>
</comment>
<dbReference type="PANTHER" id="PTHR31793:SF24">
    <property type="entry name" value="LONG-CHAIN ACYL-COA THIOESTERASE FADM"/>
    <property type="match status" value="1"/>
</dbReference>
<protein>
    <submittedName>
        <fullName evidence="1">Acyl-CoA thioester hydrolase</fullName>
    </submittedName>
</protein>
<keyword evidence="1" id="KW-0378">Hydrolase</keyword>
<dbReference type="InterPro" id="IPR050563">
    <property type="entry name" value="4-hydroxybenzoyl-CoA_TE"/>
</dbReference>
<dbReference type="EMBL" id="SHKL01000001">
    <property type="protein sequence ID" value="RZT84620.1"/>
    <property type="molecule type" value="Genomic_DNA"/>
</dbReference>
<organism evidence="1 2">
    <name type="scientific">Pseudonocardia sediminis</name>
    <dbReference type="NCBI Taxonomy" id="1397368"/>
    <lineage>
        <taxon>Bacteria</taxon>
        <taxon>Bacillati</taxon>
        <taxon>Actinomycetota</taxon>
        <taxon>Actinomycetes</taxon>
        <taxon>Pseudonocardiales</taxon>
        <taxon>Pseudonocardiaceae</taxon>
        <taxon>Pseudonocardia</taxon>
    </lineage>
</organism>
<dbReference type="InterPro" id="IPR029069">
    <property type="entry name" value="HotDog_dom_sf"/>
</dbReference>
<dbReference type="PANTHER" id="PTHR31793">
    <property type="entry name" value="4-HYDROXYBENZOYL-COA THIOESTERASE FAMILY MEMBER"/>
    <property type="match status" value="1"/>
</dbReference>
<sequence>MSRFVTQVPLRWTDQDAYRHVNHARVVTLLEEARVELAFTAAGSEGLAGFSTGLLVAGLEVTYRRQIAYRPEPLRVTMDVRDVRAASFTIGYEMHDGPDDSDPVAVTAVTRMALYDLNADRVRRLTADEREFLGRWSDDTTTVGSTR</sequence>
<dbReference type="Gene3D" id="3.10.129.10">
    <property type="entry name" value="Hotdog Thioesterase"/>
    <property type="match status" value="1"/>
</dbReference>
<dbReference type="Proteomes" id="UP000291591">
    <property type="component" value="Unassembled WGS sequence"/>
</dbReference>
<accession>A0A4V2FQG3</accession>
<dbReference type="AlphaFoldDB" id="A0A4V2FQG3"/>
<dbReference type="CDD" id="cd00586">
    <property type="entry name" value="4HBT"/>
    <property type="match status" value="1"/>
</dbReference>
<dbReference type="RefSeq" id="WP_130289199.1">
    <property type="nucleotide sequence ID" value="NZ_SHKL01000001.1"/>
</dbReference>
<evidence type="ECO:0000313" key="1">
    <source>
        <dbReference type="EMBL" id="RZT84620.1"/>
    </source>
</evidence>
<keyword evidence="2" id="KW-1185">Reference proteome</keyword>
<dbReference type="Pfam" id="PF13279">
    <property type="entry name" value="4HBT_2"/>
    <property type="match status" value="1"/>
</dbReference>